<organism evidence="2 3">
    <name type="scientific">Batillaria attramentaria</name>
    <dbReference type="NCBI Taxonomy" id="370345"/>
    <lineage>
        <taxon>Eukaryota</taxon>
        <taxon>Metazoa</taxon>
        <taxon>Spiralia</taxon>
        <taxon>Lophotrochozoa</taxon>
        <taxon>Mollusca</taxon>
        <taxon>Gastropoda</taxon>
        <taxon>Caenogastropoda</taxon>
        <taxon>Sorbeoconcha</taxon>
        <taxon>Cerithioidea</taxon>
        <taxon>Batillariidae</taxon>
        <taxon>Batillaria</taxon>
    </lineage>
</organism>
<proteinExistence type="predicted"/>
<dbReference type="AlphaFoldDB" id="A0ABD0KS02"/>
<comment type="caution">
    <text evidence="2">The sequence shown here is derived from an EMBL/GenBank/DDBJ whole genome shotgun (WGS) entry which is preliminary data.</text>
</comment>
<accession>A0ABD0KS02</accession>
<protein>
    <submittedName>
        <fullName evidence="2">Uncharacterized protein</fullName>
    </submittedName>
</protein>
<gene>
    <name evidence="2" type="ORF">BaRGS_00019064</name>
</gene>
<dbReference type="Proteomes" id="UP001519460">
    <property type="component" value="Unassembled WGS sequence"/>
</dbReference>
<evidence type="ECO:0000313" key="2">
    <source>
        <dbReference type="EMBL" id="KAK7489669.1"/>
    </source>
</evidence>
<feature type="compositionally biased region" description="Polar residues" evidence="1">
    <location>
        <begin position="1"/>
        <end position="33"/>
    </location>
</feature>
<evidence type="ECO:0000256" key="1">
    <source>
        <dbReference type="SAM" id="MobiDB-lite"/>
    </source>
</evidence>
<reference evidence="2 3" key="1">
    <citation type="journal article" date="2023" name="Sci. Data">
        <title>Genome assembly of the Korean intertidal mud-creeper Batillaria attramentaria.</title>
        <authorList>
            <person name="Patra A.K."/>
            <person name="Ho P.T."/>
            <person name="Jun S."/>
            <person name="Lee S.J."/>
            <person name="Kim Y."/>
            <person name="Won Y.J."/>
        </authorList>
    </citation>
    <scope>NUCLEOTIDE SEQUENCE [LARGE SCALE GENOMIC DNA]</scope>
    <source>
        <strain evidence="2">Wonlab-2016</strain>
    </source>
</reference>
<evidence type="ECO:0000313" key="3">
    <source>
        <dbReference type="Proteomes" id="UP001519460"/>
    </source>
</evidence>
<feature type="region of interest" description="Disordered" evidence="1">
    <location>
        <begin position="1"/>
        <end position="38"/>
    </location>
</feature>
<feature type="region of interest" description="Disordered" evidence="1">
    <location>
        <begin position="80"/>
        <end position="102"/>
    </location>
</feature>
<keyword evidence="3" id="KW-1185">Reference proteome</keyword>
<dbReference type="EMBL" id="JACVVK020000135">
    <property type="protein sequence ID" value="KAK7489669.1"/>
    <property type="molecule type" value="Genomic_DNA"/>
</dbReference>
<name>A0ABD0KS02_9CAEN</name>
<sequence>MEESGSIHTQSQPADNHYNPISYNYNGQPTSALSGPAKDTSAYVSRAVVSNTTRPTCQLPRENFMSHETVLSSHETLWPREHNKSGTRRNAHVTTGKFLKVP</sequence>